<sequence>MSRSSFPGSIDSFKELFDLPANLIQDANEYTSLKALSVLDNNQQNRLNALAAELQDYILTPETMNKVTDSMVALETFFANNVDGYIANKQKLWDTYVNNFNYQGVWDSTKKYGKQNLVSYNGDLYLVIDDTVASKTATPDVTTTSYRKIAWKGDKGDIGLSSYYKGVWNGGTAYSIGDAVSIKLGDSWNPVDMVFICKVANTNQKPDLATTSDYWYPYNPLMVGKTIPQNLSASTHFIEVLS</sequence>
<comment type="caution">
    <text evidence="1">The sequence shown here is derived from an EMBL/GenBank/DDBJ whole genome shotgun (WGS) entry which is preliminary data.</text>
</comment>
<dbReference type="PATRIC" id="fig|1423759.3.peg.1061"/>
<name>A0A0R1MU52_9LACO</name>
<evidence type="ECO:0000313" key="2">
    <source>
        <dbReference type="Proteomes" id="UP000051448"/>
    </source>
</evidence>
<dbReference type="Gene3D" id="2.10.10.90">
    <property type="match status" value="1"/>
</dbReference>
<dbReference type="RefSeq" id="WP_057868726.1">
    <property type="nucleotide sequence ID" value="NZ_AZDX01000003.1"/>
</dbReference>
<dbReference type="STRING" id="1423759.FC92_GL001006"/>
<protein>
    <submittedName>
        <fullName evidence="1">Uncharacterized protein</fullName>
    </submittedName>
</protein>
<keyword evidence="2" id="KW-1185">Reference proteome</keyword>
<reference evidence="1 2" key="1">
    <citation type="journal article" date="2015" name="Genome Announc.">
        <title>Expanding the biotechnology potential of lactobacilli through comparative genomics of 213 strains and associated genera.</title>
        <authorList>
            <person name="Sun Z."/>
            <person name="Harris H.M."/>
            <person name="McCann A."/>
            <person name="Guo C."/>
            <person name="Argimon S."/>
            <person name="Zhang W."/>
            <person name="Yang X."/>
            <person name="Jeffery I.B."/>
            <person name="Cooney J.C."/>
            <person name="Kagawa T.F."/>
            <person name="Liu W."/>
            <person name="Song Y."/>
            <person name="Salvetti E."/>
            <person name="Wrobel A."/>
            <person name="Rasinkangas P."/>
            <person name="Parkhill J."/>
            <person name="Rea M.C."/>
            <person name="O'Sullivan O."/>
            <person name="Ritari J."/>
            <person name="Douillard F.P."/>
            <person name="Paul Ross R."/>
            <person name="Yang R."/>
            <person name="Briner A.E."/>
            <person name="Felis G.E."/>
            <person name="de Vos W.M."/>
            <person name="Barrangou R."/>
            <person name="Klaenhammer T.R."/>
            <person name="Caufield P.W."/>
            <person name="Cui Y."/>
            <person name="Zhang H."/>
            <person name="O'Toole P.W."/>
        </authorList>
    </citation>
    <scope>NUCLEOTIDE SEQUENCE [LARGE SCALE GENOMIC DNA]</scope>
    <source>
        <strain evidence="1 2">DSM 19519</strain>
    </source>
</reference>
<evidence type="ECO:0000313" key="1">
    <source>
        <dbReference type="EMBL" id="KRL07939.1"/>
    </source>
</evidence>
<dbReference type="EMBL" id="AZDX01000003">
    <property type="protein sequence ID" value="KRL07939.1"/>
    <property type="molecule type" value="Genomic_DNA"/>
</dbReference>
<proteinExistence type="predicted"/>
<accession>A0A0R1MU52</accession>
<dbReference type="GeneID" id="98309599"/>
<organism evidence="1 2">
    <name type="scientific">Liquorilactobacillus hordei DSM 19519</name>
    <dbReference type="NCBI Taxonomy" id="1423759"/>
    <lineage>
        <taxon>Bacteria</taxon>
        <taxon>Bacillati</taxon>
        <taxon>Bacillota</taxon>
        <taxon>Bacilli</taxon>
        <taxon>Lactobacillales</taxon>
        <taxon>Lactobacillaceae</taxon>
        <taxon>Liquorilactobacillus</taxon>
    </lineage>
</organism>
<gene>
    <name evidence="1" type="ORF">FC92_GL001006</name>
</gene>
<dbReference type="OrthoDB" id="2634635at2"/>
<dbReference type="Proteomes" id="UP000051448">
    <property type="component" value="Unassembled WGS sequence"/>
</dbReference>
<dbReference type="AlphaFoldDB" id="A0A0R1MU52"/>